<keyword evidence="1" id="KW-0472">Membrane</keyword>
<dbReference type="AlphaFoldDB" id="A0A5B7HXQ9"/>
<evidence type="ECO:0000313" key="2">
    <source>
        <dbReference type="EMBL" id="MPC77881.1"/>
    </source>
</evidence>
<feature type="transmembrane region" description="Helical" evidence="1">
    <location>
        <begin position="25"/>
        <end position="48"/>
    </location>
</feature>
<evidence type="ECO:0000313" key="3">
    <source>
        <dbReference type="Proteomes" id="UP000324222"/>
    </source>
</evidence>
<sequence length="73" mass="8160">MWKTELLDIPVTLTFHDFLGMSSCVVYLSSPYGLLIYTSLLGLLFPVYPSKLVAPSPSVFLHREDPLFQGPSL</sequence>
<keyword evidence="1" id="KW-0812">Transmembrane</keyword>
<reference evidence="2 3" key="1">
    <citation type="submission" date="2019-05" db="EMBL/GenBank/DDBJ databases">
        <title>Another draft genome of Portunus trituberculatus and its Hox gene families provides insights of decapod evolution.</title>
        <authorList>
            <person name="Jeong J.-H."/>
            <person name="Song I."/>
            <person name="Kim S."/>
            <person name="Choi T."/>
            <person name="Kim D."/>
            <person name="Ryu S."/>
            <person name="Kim W."/>
        </authorList>
    </citation>
    <scope>NUCLEOTIDE SEQUENCE [LARGE SCALE GENOMIC DNA]</scope>
    <source>
        <tissue evidence="2">Muscle</tissue>
    </source>
</reference>
<dbReference type="EMBL" id="VSRR010046996">
    <property type="protein sequence ID" value="MPC77881.1"/>
    <property type="molecule type" value="Genomic_DNA"/>
</dbReference>
<evidence type="ECO:0000256" key="1">
    <source>
        <dbReference type="SAM" id="Phobius"/>
    </source>
</evidence>
<accession>A0A5B7HXQ9</accession>
<protein>
    <submittedName>
        <fullName evidence="2">Uncharacterized protein</fullName>
    </submittedName>
</protein>
<proteinExistence type="predicted"/>
<keyword evidence="3" id="KW-1185">Reference proteome</keyword>
<keyword evidence="1" id="KW-1133">Transmembrane helix</keyword>
<organism evidence="2 3">
    <name type="scientific">Portunus trituberculatus</name>
    <name type="common">Swimming crab</name>
    <name type="synonym">Neptunus trituberculatus</name>
    <dbReference type="NCBI Taxonomy" id="210409"/>
    <lineage>
        <taxon>Eukaryota</taxon>
        <taxon>Metazoa</taxon>
        <taxon>Ecdysozoa</taxon>
        <taxon>Arthropoda</taxon>
        <taxon>Crustacea</taxon>
        <taxon>Multicrustacea</taxon>
        <taxon>Malacostraca</taxon>
        <taxon>Eumalacostraca</taxon>
        <taxon>Eucarida</taxon>
        <taxon>Decapoda</taxon>
        <taxon>Pleocyemata</taxon>
        <taxon>Brachyura</taxon>
        <taxon>Eubrachyura</taxon>
        <taxon>Portunoidea</taxon>
        <taxon>Portunidae</taxon>
        <taxon>Portuninae</taxon>
        <taxon>Portunus</taxon>
    </lineage>
</organism>
<gene>
    <name evidence="2" type="ORF">E2C01_072349</name>
</gene>
<comment type="caution">
    <text evidence="2">The sequence shown here is derived from an EMBL/GenBank/DDBJ whole genome shotgun (WGS) entry which is preliminary data.</text>
</comment>
<dbReference type="Proteomes" id="UP000324222">
    <property type="component" value="Unassembled WGS sequence"/>
</dbReference>
<name>A0A5B7HXQ9_PORTR</name>